<name>A7RTS9_NEMVE</name>
<organism evidence="2 3">
    <name type="scientific">Nematostella vectensis</name>
    <name type="common">Starlet sea anemone</name>
    <dbReference type="NCBI Taxonomy" id="45351"/>
    <lineage>
        <taxon>Eukaryota</taxon>
        <taxon>Metazoa</taxon>
        <taxon>Cnidaria</taxon>
        <taxon>Anthozoa</taxon>
        <taxon>Hexacorallia</taxon>
        <taxon>Actiniaria</taxon>
        <taxon>Edwardsiidae</taxon>
        <taxon>Nematostella</taxon>
    </lineage>
</organism>
<dbReference type="EMBL" id="DS469538">
    <property type="protein sequence ID" value="EDO45083.1"/>
    <property type="molecule type" value="Genomic_DNA"/>
</dbReference>
<dbReference type="AlphaFoldDB" id="A7RTS9"/>
<dbReference type="HOGENOM" id="CLU_1456099_0_0_1"/>
<accession>A7RTS9</accession>
<sequence length="186" mass="21376">MAQWDPPDRQEGKDPLVTWDLWDQWGWEEDHKDRKACRVPQGRQDHQAQSDGRVTLETQPVPPDLMDPPDPPVLKALKAGPVSQAPLVHRVHMDGKVTRVTRQDHRAETAFLDPPDVKAEKVPLVYQVYLGQGESANAEGKSAHDLVAGQSTFILFSSEMFQMFFLSFNFFSSLFFTRENFYNYHY</sequence>
<feature type="compositionally biased region" description="Polar residues" evidence="1">
    <location>
        <begin position="49"/>
        <end position="58"/>
    </location>
</feature>
<evidence type="ECO:0000313" key="2">
    <source>
        <dbReference type="EMBL" id="EDO45083.1"/>
    </source>
</evidence>
<dbReference type="Proteomes" id="UP000001593">
    <property type="component" value="Unassembled WGS sequence"/>
</dbReference>
<feature type="region of interest" description="Disordered" evidence="1">
    <location>
        <begin position="32"/>
        <end position="65"/>
    </location>
</feature>
<proteinExistence type="predicted"/>
<evidence type="ECO:0000256" key="1">
    <source>
        <dbReference type="SAM" id="MobiDB-lite"/>
    </source>
</evidence>
<evidence type="ECO:0000313" key="3">
    <source>
        <dbReference type="Proteomes" id="UP000001593"/>
    </source>
</evidence>
<protein>
    <submittedName>
        <fullName evidence="2">Uncharacterized protein</fullName>
    </submittedName>
</protein>
<reference evidence="2 3" key="1">
    <citation type="journal article" date="2007" name="Science">
        <title>Sea anemone genome reveals ancestral eumetazoan gene repertoire and genomic organization.</title>
        <authorList>
            <person name="Putnam N.H."/>
            <person name="Srivastava M."/>
            <person name="Hellsten U."/>
            <person name="Dirks B."/>
            <person name="Chapman J."/>
            <person name="Salamov A."/>
            <person name="Terry A."/>
            <person name="Shapiro H."/>
            <person name="Lindquist E."/>
            <person name="Kapitonov V.V."/>
            <person name="Jurka J."/>
            <person name="Genikhovich G."/>
            <person name="Grigoriev I.V."/>
            <person name="Lucas S.M."/>
            <person name="Steele R.E."/>
            <person name="Finnerty J.R."/>
            <person name="Technau U."/>
            <person name="Martindale M.Q."/>
            <person name="Rokhsar D.S."/>
        </authorList>
    </citation>
    <scope>NUCLEOTIDE SEQUENCE [LARGE SCALE GENOMIC DNA]</scope>
    <source>
        <strain evidence="3">CH2 X CH6</strain>
    </source>
</reference>
<gene>
    <name evidence="2" type="ORF">NEMVEDRAFT_v1g234466</name>
</gene>
<dbReference type="InParanoid" id="A7RTS9"/>
<keyword evidence="3" id="KW-1185">Reference proteome</keyword>